<dbReference type="InterPro" id="IPR029479">
    <property type="entry name" value="Nitroreductase"/>
</dbReference>
<evidence type="ECO:0000313" key="7">
    <source>
        <dbReference type="EMBL" id="TGU74333.1"/>
    </source>
</evidence>
<dbReference type="PROSITE" id="PS51379">
    <property type="entry name" value="4FE4S_FER_2"/>
    <property type="match status" value="2"/>
</dbReference>
<dbReference type="PROSITE" id="PS00198">
    <property type="entry name" value="4FE4S_FER_1"/>
    <property type="match status" value="2"/>
</dbReference>
<evidence type="ECO:0000256" key="3">
    <source>
        <dbReference type="ARBA" id="ARBA00023002"/>
    </source>
</evidence>
<dbReference type="Proteomes" id="UP000306416">
    <property type="component" value="Unassembled WGS sequence"/>
</dbReference>
<dbReference type="GO" id="GO:0016491">
    <property type="term" value="F:oxidoreductase activity"/>
    <property type="evidence" value="ECO:0007669"/>
    <property type="project" value="UniProtKB-KW"/>
</dbReference>
<organism evidence="7 8">
    <name type="scientific">Geomonas terrae</name>
    <dbReference type="NCBI Taxonomy" id="2562681"/>
    <lineage>
        <taxon>Bacteria</taxon>
        <taxon>Pseudomonadati</taxon>
        <taxon>Thermodesulfobacteriota</taxon>
        <taxon>Desulfuromonadia</taxon>
        <taxon>Geobacterales</taxon>
        <taxon>Geobacteraceae</taxon>
        <taxon>Geomonas</taxon>
    </lineage>
</organism>
<comment type="similarity">
    <text evidence="1">Belongs to the nitroreductase family.</text>
</comment>
<keyword evidence="3" id="KW-0560">Oxidoreductase</keyword>
<gene>
    <name evidence="7" type="ORF">E4633_02395</name>
</gene>
<proteinExistence type="inferred from homology"/>
<dbReference type="Gene3D" id="3.40.109.10">
    <property type="entry name" value="NADH Oxidase"/>
    <property type="match status" value="1"/>
</dbReference>
<name>A0A4S1CL95_9BACT</name>
<dbReference type="GO" id="GO:0046872">
    <property type="term" value="F:metal ion binding"/>
    <property type="evidence" value="ECO:0007669"/>
    <property type="project" value="UniProtKB-KW"/>
</dbReference>
<feature type="domain" description="4Fe-4S ferredoxin-type" evidence="6">
    <location>
        <begin position="2"/>
        <end position="31"/>
    </location>
</feature>
<dbReference type="Pfam" id="PF13187">
    <property type="entry name" value="Fer4_9"/>
    <property type="match status" value="1"/>
</dbReference>
<feature type="domain" description="4Fe-4S ferredoxin-type" evidence="6">
    <location>
        <begin position="33"/>
        <end position="63"/>
    </location>
</feature>
<reference evidence="7 8" key="1">
    <citation type="submission" date="2019-04" db="EMBL/GenBank/DDBJ databases">
        <title>Geobacter oryzae sp. nov., ferric-reducing bacteria isolated from paddy soil.</title>
        <authorList>
            <person name="Xu Z."/>
            <person name="Masuda Y."/>
            <person name="Itoh H."/>
            <person name="Senoo K."/>
        </authorList>
    </citation>
    <scope>NUCLEOTIDE SEQUENCE [LARGE SCALE GENOMIC DNA]</scope>
    <source>
        <strain evidence="7 8">Red111</strain>
    </source>
</reference>
<dbReference type="PANTHER" id="PTHR43673">
    <property type="entry name" value="NAD(P)H NITROREDUCTASE YDGI-RELATED"/>
    <property type="match status" value="1"/>
</dbReference>
<dbReference type="PANTHER" id="PTHR43673:SF10">
    <property type="entry name" value="NADH DEHYDROGENASE_NAD(P)H NITROREDUCTASE XCC3605-RELATED"/>
    <property type="match status" value="1"/>
</dbReference>
<dbReference type="GO" id="GO:0051536">
    <property type="term" value="F:iron-sulfur cluster binding"/>
    <property type="evidence" value="ECO:0007669"/>
    <property type="project" value="UniProtKB-KW"/>
</dbReference>
<dbReference type="RefSeq" id="WP_135868666.1">
    <property type="nucleotide sequence ID" value="NZ_SRSC01000001.1"/>
</dbReference>
<dbReference type="CDD" id="cd02143">
    <property type="entry name" value="nitroreductase_FeS-like"/>
    <property type="match status" value="1"/>
</dbReference>
<evidence type="ECO:0000256" key="4">
    <source>
        <dbReference type="ARBA" id="ARBA00023004"/>
    </source>
</evidence>
<evidence type="ECO:0000259" key="6">
    <source>
        <dbReference type="PROSITE" id="PS51379"/>
    </source>
</evidence>
<evidence type="ECO:0000256" key="1">
    <source>
        <dbReference type="ARBA" id="ARBA00007118"/>
    </source>
</evidence>
<evidence type="ECO:0000313" key="8">
    <source>
        <dbReference type="Proteomes" id="UP000306416"/>
    </source>
</evidence>
<keyword evidence="2" id="KW-0479">Metal-binding</keyword>
<keyword evidence="8" id="KW-1185">Reference proteome</keyword>
<keyword evidence="4" id="KW-0408">Iron</keyword>
<accession>A0A4S1CL95</accession>
<keyword evidence="5" id="KW-0411">Iron-sulfur</keyword>
<evidence type="ECO:0000256" key="2">
    <source>
        <dbReference type="ARBA" id="ARBA00022723"/>
    </source>
</evidence>
<dbReference type="Gene3D" id="3.30.70.20">
    <property type="match status" value="1"/>
</dbReference>
<evidence type="ECO:0000256" key="5">
    <source>
        <dbReference type="ARBA" id="ARBA00023014"/>
    </source>
</evidence>
<sequence>MLQFKIDKDKCTRCGLCVADCPAHVMDTADGFPLIAAEKEAGCYRCQHCFAVCPTGAVSILGLDPQDSTPLEGDWRPDPAKLETLMKGRRSVRRYKQENLEPELLQRLLEVAWHAPTGVNTRQVRFTVIDDREKLASFRDELMAGIARLVREDALPEQLAFFGDFVKLWEEQCVDVLFRGAPHLLVASVSDKAVSPLQDCMIALSYFELFAQANGVGTVWDGLAKIAINDLVPESLARLGIPEDHTVGYCMAFGKPAVQYARTVQHQGAMIHRV</sequence>
<dbReference type="SUPFAM" id="SSF55469">
    <property type="entry name" value="FMN-dependent nitroreductase-like"/>
    <property type="match status" value="1"/>
</dbReference>
<protein>
    <submittedName>
        <fullName evidence="7">4Fe-4S dicluster domain-containing protein</fullName>
    </submittedName>
</protein>
<dbReference type="Pfam" id="PF00881">
    <property type="entry name" value="Nitroreductase"/>
    <property type="match status" value="1"/>
</dbReference>
<dbReference type="EMBL" id="SRSC01000001">
    <property type="protein sequence ID" value="TGU74333.1"/>
    <property type="molecule type" value="Genomic_DNA"/>
</dbReference>
<dbReference type="SUPFAM" id="SSF54862">
    <property type="entry name" value="4Fe-4S ferredoxins"/>
    <property type="match status" value="1"/>
</dbReference>
<dbReference type="InterPro" id="IPR017896">
    <property type="entry name" value="4Fe4S_Fe-S-bd"/>
</dbReference>
<comment type="caution">
    <text evidence="7">The sequence shown here is derived from an EMBL/GenBank/DDBJ whole genome shotgun (WGS) entry which is preliminary data.</text>
</comment>
<dbReference type="InterPro" id="IPR017900">
    <property type="entry name" value="4Fe4S_Fe_S_CS"/>
</dbReference>
<dbReference type="InterPro" id="IPR000415">
    <property type="entry name" value="Nitroreductase-like"/>
</dbReference>
<dbReference type="AlphaFoldDB" id="A0A4S1CL95"/>